<proteinExistence type="predicted"/>
<evidence type="ECO:0000313" key="1">
    <source>
        <dbReference type="EMBL" id="HIS75991.1"/>
    </source>
</evidence>
<sequence>MQLAALAAILLAILWLQNWIYRKYALQDVHYRCYLSRDQVYEGDEIELIEELENRKWLPLPWFKTEITASRWLDFAGAQSQLTDKSRFVPSFFTLKSYQKVSRRWKVTCLKRGEFSIDRVVLVTSDLLGNVNQSIGAEVHSSVLVLPRPLSEEALIKPRYLTGDIAVRRSLIEDPFYNSGVREYMEFDPMNRIHWPATAREQKLMVFQNDSTTRQSVTIVLNMQSRYFEHDSKTIDAEKMETAIRLCAGLFDSTLATGMPLRFAANCTTGEGRSTIFTEEFWGRDYVEGLFQMLARLRLQSTEEFCTFLSDHYHDFTSTDLILVTGFVDGKIVDIIRRKQYDGVHVRTLLLGEIPEDVDASGCEILELSPTELEKEAGLWANG</sequence>
<gene>
    <name evidence="1" type="ORF">IAB51_04180</name>
</gene>
<reference evidence="1" key="1">
    <citation type="submission" date="2020-10" db="EMBL/GenBank/DDBJ databases">
        <authorList>
            <person name="Gilroy R."/>
        </authorList>
    </citation>
    <scope>NUCLEOTIDE SEQUENCE</scope>
    <source>
        <strain evidence="1">CHK199-13235</strain>
    </source>
</reference>
<organism evidence="1 2">
    <name type="scientific">Candidatus Merdivicinus excrementipullorum</name>
    <dbReference type="NCBI Taxonomy" id="2840867"/>
    <lineage>
        <taxon>Bacteria</taxon>
        <taxon>Bacillati</taxon>
        <taxon>Bacillota</taxon>
        <taxon>Clostridia</taxon>
        <taxon>Eubacteriales</taxon>
        <taxon>Oscillospiraceae</taxon>
        <taxon>Oscillospiraceae incertae sedis</taxon>
        <taxon>Candidatus Merdivicinus</taxon>
    </lineage>
</organism>
<accession>A0A9D1FLD1</accession>
<reference evidence="1" key="2">
    <citation type="journal article" date="2021" name="PeerJ">
        <title>Extensive microbial diversity within the chicken gut microbiome revealed by metagenomics and culture.</title>
        <authorList>
            <person name="Gilroy R."/>
            <person name="Ravi A."/>
            <person name="Getino M."/>
            <person name="Pursley I."/>
            <person name="Horton D.L."/>
            <person name="Alikhan N.F."/>
            <person name="Baker D."/>
            <person name="Gharbi K."/>
            <person name="Hall N."/>
            <person name="Watson M."/>
            <person name="Adriaenssens E.M."/>
            <person name="Foster-Nyarko E."/>
            <person name="Jarju S."/>
            <person name="Secka A."/>
            <person name="Antonio M."/>
            <person name="Oren A."/>
            <person name="Chaudhuri R.R."/>
            <person name="La Ragione R."/>
            <person name="Hildebrand F."/>
            <person name="Pallen M.J."/>
        </authorList>
    </citation>
    <scope>NUCLEOTIDE SEQUENCE</scope>
    <source>
        <strain evidence="1">CHK199-13235</strain>
    </source>
</reference>
<dbReference type="PANTHER" id="PTHR34351">
    <property type="entry name" value="SLR1927 PROTEIN-RELATED"/>
    <property type="match status" value="1"/>
</dbReference>
<name>A0A9D1FLD1_9FIRM</name>
<dbReference type="AlphaFoldDB" id="A0A9D1FLD1"/>
<protein>
    <submittedName>
        <fullName evidence="1">DUF58 domain-containing protein</fullName>
    </submittedName>
</protein>
<evidence type="ECO:0000313" key="2">
    <source>
        <dbReference type="Proteomes" id="UP000824002"/>
    </source>
</evidence>
<comment type="caution">
    <text evidence="1">The sequence shown here is derived from an EMBL/GenBank/DDBJ whole genome shotgun (WGS) entry which is preliminary data.</text>
</comment>
<dbReference type="EMBL" id="DVJP01000030">
    <property type="protein sequence ID" value="HIS75991.1"/>
    <property type="molecule type" value="Genomic_DNA"/>
</dbReference>
<dbReference type="PANTHER" id="PTHR34351:SF2">
    <property type="entry name" value="DUF58 DOMAIN-CONTAINING PROTEIN"/>
    <property type="match status" value="1"/>
</dbReference>
<dbReference type="Proteomes" id="UP000824002">
    <property type="component" value="Unassembled WGS sequence"/>
</dbReference>